<evidence type="ECO:0000313" key="1">
    <source>
        <dbReference type="EMBL" id="EDV29466.1"/>
    </source>
</evidence>
<keyword evidence="2" id="KW-1185">Reference proteome</keyword>
<name>B3RL09_TRIAD</name>
<sequence length="373" mass="41551">MAPIRIVLDNELAIGNIHGVLEIKKGNILPYWKRATGLGTITCLAIGDILNKGKNYLVCMNAAGLCRVFDCSGHQGDEQKEDKSIKLLFTQRMLANSKVLLLRDIDGDGKQELAVAYVDRVVRLYRYAPVTLSNEEQGIQSTSSQLTLLHKWSLKGQIETIASATSMDNQYYLIASQPDCTYAYLMLEGKNTSISSDISTDLVEDLVGSFGKSFFQDTKYMEASESESSAHSFKTTSTMTQFLNGIKITENLCDSYLIFPYNPTDSDDGVKELKALCTLNGDILLCDQFYKPIWSGQVTHQLFALNKLDLMDGGYDCVVLTAWDGVTYFNDGKGDMAVVAIDQILRKKGITKDSKDYDLLKRKLIGWCIYGQE</sequence>
<organism evidence="1 2">
    <name type="scientific">Trichoplax adhaerens</name>
    <name type="common">Trichoplax reptans</name>
    <dbReference type="NCBI Taxonomy" id="10228"/>
    <lineage>
        <taxon>Eukaryota</taxon>
        <taxon>Metazoa</taxon>
        <taxon>Placozoa</taxon>
        <taxon>Uniplacotomia</taxon>
        <taxon>Trichoplacea</taxon>
        <taxon>Trichoplacidae</taxon>
        <taxon>Trichoplax</taxon>
    </lineage>
</organism>
<protein>
    <submittedName>
        <fullName evidence="1">Uncharacterized protein</fullName>
    </submittedName>
</protein>
<dbReference type="PANTHER" id="PTHR16317:SF1">
    <property type="entry name" value="KICSTOR COMPLEX PROTEIN ITFG2"/>
    <property type="match status" value="1"/>
</dbReference>
<dbReference type="PhylomeDB" id="B3RL09"/>
<dbReference type="AlphaFoldDB" id="B3RL09"/>
<dbReference type="eggNOG" id="ENOG502QUBC">
    <property type="taxonomic scope" value="Eukaryota"/>
</dbReference>
<dbReference type="KEGG" id="tad:TRIADDRAFT_63493"/>
<dbReference type="GO" id="GO:0032006">
    <property type="term" value="P:regulation of TOR signaling"/>
    <property type="evidence" value="ECO:0000318"/>
    <property type="project" value="GO_Central"/>
</dbReference>
<dbReference type="RefSeq" id="XP_002108668.1">
    <property type="nucleotide sequence ID" value="XM_002108632.1"/>
</dbReference>
<dbReference type="OrthoDB" id="9996127at2759"/>
<dbReference type="InterPro" id="IPR031793">
    <property type="entry name" value="KICSTOR_ITFG2"/>
</dbReference>
<evidence type="ECO:0000313" key="2">
    <source>
        <dbReference type="Proteomes" id="UP000009022"/>
    </source>
</evidence>
<dbReference type="GO" id="GO:0140007">
    <property type="term" value="C:KICSTOR complex"/>
    <property type="evidence" value="ECO:0000318"/>
    <property type="project" value="GO_Central"/>
</dbReference>
<dbReference type="InParanoid" id="B3RL09"/>
<dbReference type="Pfam" id="PF15907">
    <property type="entry name" value="Itfg2"/>
    <property type="match status" value="1"/>
</dbReference>
<gene>
    <name evidence="1" type="ORF">TRIADDRAFT_63493</name>
</gene>
<proteinExistence type="predicted"/>
<dbReference type="EMBL" id="DS985241">
    <property type="protein sequence ID" value="EDV29466.1"/>
    <property type="molecule type" value="Genomic_DNA"/>
</dbReference>
<dbReference type="HOGENOM" id="CLU_021730_0_0_1"/>
<accession>B3RL09</accession>
<dbReference type="GeneID" id="6749098"/>
<dbReference type="PANTHER" id="PTHR16317">
    <property type="entry name" value="INTEGRIN ALPHA REPEAT DOMAIN-CONTAINING"/>
    <property type="match status" value="1"/>
</dbReference>
<dbReference type="CTD" id="6749098"/>
<reference evidence="1 2" key="1">
    <citation type="journal article" date="2008" name="Nature">
        <title>The Trichoplax genome and the nature of placozoans.</title>
        <authorList>
            <person name="Srivastava M."/>
            <person name="Begovic E."/>
            <person name="Chapman J."/>
            <person name="Putnam N.H."/>
            <person name="Hellsten U."/>
            <person name="Kawashima T."/>
            <person name="Kuo A."/>
            <person name="Mitros T."/>
            <person name="Salamov A."/>
            <person name="Carpenter M.L."/>
            <person name="Signorovitch A.Y."/>
            <person name="Moreno M.A."/>
            <person name="Kamm K."/>
            <person name="Grimwood J."/>
            <person name="Schmutz J."/>
            <person name="Shapiro H."/>
            <person name="Grigoriev I.V."/>
            <person name="Buss L.W."/>
            <person name="Schierwater B."/>
            <person name="Dellaporta S.L."/>
            <person name="Rokhsar D.S."/>
        </authorList>
    </citation>
    <scope>NUCLEOTIDE SEQUENCE [LARGE SCALE GENOMIC DNA]</scope>
    <source>
        <strain evidence="1 2">Grell-BS-1999</strain>
    </source>
</reference>
<dbReference type="Proteomes" id="UP000009022">
    <property type="component" value="Unassembled WGS sequence"/>
</dbReference>
<dbReference type="STRING" id="10228.B3RL09"/>